<dbReference type="Gene3D" id="3.40.50.620">
    <property type="entry name" value="HUPs"/>
    <property type="match status" value="1"/>
</dbReference>
<dbReference type="Proteomes" id="UP000663929">
    <property type="component" value="Chromosome"/>
</dbReference>
<evidence type="ECO:0000256" key="5">
    <source>
        <dbReference type="ARBA" id="ARBA00022490"/>
    </source>
</evidence>
<evidence type="ECO:0000256" key="10">
    <source>
        <dbReference type="ARBA" id="ARBA00022840"/>
    </source>
</evidence>
<keyword evidence="7 14" id="KW-0808">Transferase</keyword>
<feature type="site" description="Interaction with tRNA" evidence="14">
    <location>
        <position position="123"/>
    </location>
</feature>
<evidence type="ECO:0000256" key="12">
    <source>
        <dbReference type="ARBA" id="ARBA00023157"/>
    </source>
</evidence>
<feature type="binding site" evidence="14">
    <location>
        <position position="35"/>
    </location>
    <ligand>
        <name>ATP</name>
        <dbReference type="ChEBI" id="CHEBI:30616"/>
    </ligand>
</feature>
<evidence type="ECO:0000256" key="9">
    <source>
        <dbReference type="ARBA" id="ARBA00022741"/>
    </source>
</evidence>
<evidence type="ECO:0000256" key="6">
    <source>
        <dbReference type="ARBA" id="ARBA00022555"/>
    </source>
</evidence>
<evidence type="ECO:0000256" key="2">
    <source>
        <dbReference type="ARBA" id="ARBA00006191"/>
    </source>
</evidence>
<dbReference type="HAMAP" id="MF_00144">
    <property type="entry name" value="tRNA_thiouridyl_MnmA"/>
    <property type="match status" value="1"/>
</dbReference>
<keyword evidence="6 14" id="KW-0820">tRNA-binding</keyword>
<gene>
    <name evidence="14 17" type="primary">mnmA</name>
    <name evidence="17" type="ORF">J3U87_26625</name>
</gene>
<evidence type="ECO:0000256" key="3">
    <source>
        <dbReference type="ARBA" id="ARBA00011949"/>
    </source>
</evidence>
<evidence type="ECO:0000256" key="7">
    <source>
        <dbReference type="ARBA" id="ARBA00022679"/>
    </source>
</evidence>
<dbReference type="CDD" id="cd01998">
    <property type="entry name" value="MnmA_TRMU-like"/>
    <property type="match status" value="1"/>
</dbReference>
<dbReference type="FunFam" id="3.40.50.620:FF:000004">
    <property type="entry name" value="tRNA-specific 2-thiouridylase MnmA"/>
    <property type="match status" value="1"/>
</dbReference>
<dbReference type="Pfam" id="PF20259">
    <property type="entry name" value="tRNA_Me_trans_M"/>
    <property type="match status" value="1"/>
</dbReference>
<evidence type="ECO:0000259" key="15">
    <source>
        <dbReference type="Pfam" id="PF20258"/>
    </source>
</evidence>
<dbReference type="AlphaFoldDB" id="A0A8A4TI54"/>
<accession>A0A8A4TI54</accession>
<dbReference type="InterPro" id="IPR023382">
    <property type="entry name" value="MnmA-like_central_sf"/>
</dbReference>
<dbReference type="Pfam" id="PF20258">
    <property type="entry name" value="tRNA_Me_trans_C"/>
    <property type="match status" value="1"/>
</dbReference>
<evidence type="ECO:0000313" key="18">
    <source>
        <dbReference type="Proteomes" id="UP000663929"/>
    </source>
</evidence>
<keyword evidence="18" id="KW-1185">Reference proteome</keyword>
<feature type="active site" description="Nucleophile" evidence="14">
    <location>
        <position position="98"/>
    </location>
</feature>
<feature type="region of interest" description="Interaction with tRNA" evidence="14">
    <location>
        <begin position="144"/>
        <end position="146"/>
    </location>
</feature>
<dbReference type="NCBIfam" id="NF001138">
    <property type="entry name" value="PRK00143.1"/>
    <property type="match status" value="1"/>
</dbReference>
<dbReference type="KEGG" id="scor:J3U87_26625"/>
<feature type="site" description="Interaction with tRNA" evidence="14">
    <location>
        <position position="336"/>
    </location>
</feature>
<dbReference type="Pfam" id="PF03054">
    <property type="entry name" value="tRNA_Me_trans"/>
    <property type="match status" value="1"/>
</dbReference>
<dbReference type="InterPro" id="IPR014729">
    <property type="entry name" value="Rossmann-like_a/b/a_fold"/>
</dbReference>
<feature type="region of interest" description="Interaction with tRNA" evidence="14">
    <location>
        <begin position="302"/>
        <end position="303"/>
    </location>
</feature>
<feature type="domain" description="tRNA-specific 2-thiouridylase MnmA-like C-terminal" evidence="15">
    <location>
        <begin position="280"/>
        <end position="352"/>
    </location>
</feature>
<comment type="catalytic activity">
    <reaction evidence="13 14">
        <text>S-sulfanyl-L-cysteinyl-[protein] + uridine(34) in tRNA + AH2 + ATP = 2-thiouridine(34) in tRNA + L-cysteinyl-[protein] + A + AMP + diphosphate + H(+)</text>
        <dbReference type="Rhea" id="RHEA:47032"/>
        <dbReference type="Rhea" id="RHEA-COMP:10131"/>
        <dbReference type="Rhea" id="RHEA-COMP:11726"/>
        <dbReference type="Rhea" id="RHEA-COMP:11727"/>
        <dbReference type="Rhea" id="RHEA-COMP:11728"/>
        <dbReference type="ChEBI" id="CHEBI:13193"/>
        <dbReference type="ChEBI" id="CHEBI:15378"/>
        <dbReference type="ChEBI" id="CHEBI:17499"/>
        <dbReference type="ChEBI" id="CHEBI:29950"/>
        <dbReference type="ChEBI" id="CHEBI:30616"/>
        <dbReference type="ChEBI" id="CHEBI:33019"/>
        <dbReference type="ChEBI" id="CHEBI:61963"/>
        <dbReference type="ChEBI" id="CHEBI:65315"/>
        <dbReference type="ChEBI" id="CHEBI:87170"/>
        <dbReference type="ChEBI" id="CHEBI:456215"/>
        <dbReference type="EC" id="2.8.1.13"/>
    </reaction>
</comment>
<feature type="domain" description="tRNA-specific 2-thiouridylase MnmA-like central" evidence="16">
    <location>
        <begin position="202"/>
        <end position="263"/>
    </location>
</feature>
<keyword evidence="11 14" id="KW-0694">RNA-binding</keyword>
<evidence type="ECO:0000256" key="11">
    <source>
        <dbReference type="ARBA" id="ARBA00022884"/>
    </source>
</evidence>
<dbReference type="EMBL" id="CP071793">
    <property type="protein sequence ID" value="QTD49177.1"/>
    <property type="molecule type" value="Genomic_DNA"/>
</dbReference>
<feature type="region of interest" description="Interaction with target base in tRNA" evidence="14">
    <location>
        <begin position="93"/>
        <end position="95"/>
    </location>
</feature>
<dbReference type="Gene3D" id="2.40.30.10">
    <property type="entry name" value="Translation factors"/>
    <property type="match status" value="1"/>
</dbReference>
<comment type="subcellular location">
    <subcellularLocation>
        <location evidence="1 14">Cytoplasm</location>
    </subcellularLocation>
</comment>
<keyword evidence="9 14" id="KW-0547">Nucleotide-binding</keyword>
<keyword evidence="12" id="KW-1015">Disulfide bond</keyword>
<evidence type="ECO:0000256" key="14">
    <source>
        <dbReference type="HAMAP-Rule" id="MF_00144"/>
    </source>
</evidence>
<dbReference type="GO" id="GO:0000049">
    <property type="term" value="F:tRNA binding"/>
    <property type="evidence" value="ECO:0007669"/>
    <property type="project" value="UniProtKB-KW"/>
</dbReference>
<feature type="binding site" evidence="14">
    <location>
        <begin position="9"/>
        <end position="16"/>
    </location>
    <ligand>
        <name>ATP</name>
        <dbReference type="ChEBI" id="CHEBI:30616"/>
    </ligand>
</feature>
<feature type="binding site" evidence="14">
    <location>
        <position position="122"/>
    </location>
    <ligand>
        <name>ATP</name>
        <dbReference type="ChEBI" id="CHEBI:30616"/>
    </ligand>
</feature>
<evidence type="ECO:0000256" key="4">
    <source>
        <dbReference type="ARBA" id="ARBA00013805"/>
    </source>
</evidence>
<proteinExistence type="inferred from homology"/>
<dbReference type="FunFam" id="2.40.30.10:FF:000023">
    <property type="entry name" value="tRNA-specific 2-thiouridylase MnmA"/>
    <property type="match status" value="1"/>
</dbReference>
<organism evidence="17 18">
    <name type="scientific">Sulfidibacter corallicola</name>
    <dbReference type="NCBI Taxonomy" id="2818388"/>
    <lineage>
        <taxon>Bacteria</taxon>
        <taxon>Pseudomonadati</taxon>
        <taxon>Acidobacteriota</taxon>
        <taxon>Holophagae</taxon>
        <taxon>Acanthopleuribacterales</taxon>
        <taxon>Acanthopleuribacteraceae</taxon>
        <taxon>Sulfidibacter</taxon>
    </lineage>
</organism>
<comment type="caution">
    <text evidence="14">Lacks conserved residue(s) required for the propagation of feature annotation.</text>
</comment>
<evidence type="ECO:0000256" key="1">
    <source>
        <dbReference type="ARBA" id="ARBA00004496"/>
    </source>
</evidence>
<dbReference type="EC" id="2.8.1.13" evidence="3 14"/>
<protein>
    <recommendedName>
        <fullName evidence="4 14">tRNA-specific 2-thiouridylase MnmA</fullName>
        <ecNumber evidence="3 14">2.8.1.13</ecNumber>
    </recommendedName>
</protein>
<reference evidence="17" key="1">
    <citation type="submission" date="2021-03" db="EMBL/GenBank/DDBJ databases">
        <title>Acanthopleuribacteraceae sp. M133.</title>
        <authorList>
            <person name="Wang G."/>
        </authorList>
    </citation>
    <scope>NUCLEOTIDE SEQUENCE</scope>
    <source>
        <strain evidence="17">M133</strain>
    </source>
</reference>
<keyword evidence="8 14" id="KW-0819">tRNA processing</keyword>
<dbReference type="PANTHER" id="PTHR11933">
    <property type="entry name" value="TRNA 5-METHYLAMINOMETHYL-2-THIOURIDYLATE -METHYLTRANSFERASE"/>
    <property type="match status" value="1"/>
</dbReference>
<dbReference type="FunFam" id="2.30.30.280:FF:000001">
    <property type="entry name" value="tRNA-specific 2-thiouridylase MnmA"/>
    <property type="match status" value="1"/>
</dbReference>
<feature type="active site" description="Cysteine persulfide intermediate" evidence="14">
    <location>
        <position position="194"/>
    </location>
</feature>
<dbReference type="Gene3D" id="2.30.30.280">
    <property type="entry name" value="Adenine nucleotide alpha hydrolases-like domains"/>
    <property type="match status" value="1"/>
</dbReference>
<keyword evidence="10 14" id="KW-0067">ATP-binding</keyword>
<dbReference type="NCBIfam" id="TIGR00420">
    <property type="entry name" value="trmU"/>
    <property type="match status" value="1"/>
</dbReference>
<comment type="function">
    <text evidence="14">Catalyzes the 2-thiolation of uridine at the wobble position (U34) of tRNA, leading to the formation of s(2)U34.</text>
</comment>
<keyword evidence="5 14" id="KW-0963">Cytoplasm</keyword>
<comment type="similarity">
    <text evidence="2 14">Belongs to the MnmA/TRMU family.</text>
</comment>
<sequence>MEKRRIVVGLSGGVDSAVAALRLKEQGHDVVGIFMKNWEDDDEGCTAEDDHRDARLVADTVGIPFYTFNFVKEYWDHVFQHFLQEYGRGYTPNPDILCNKEIKFKCFLEKALELDADCIATGHYARVRFHDGHYQLLKGVDPNKDQSYFLYTLGQRALSKAVFPLGELHKTQVRELAKSAGLPNWDRKDSTGICFIGERKFKDFLQGYLGTKPGDIEDPAGNVVGRHDGLMYHTIGQRQGLGIGGPGDPWYVVGKDTDRNVLLAAQGKNHPLLFAPALSMSSLTTCSERPLALPHRCAAKIRYRQQDQACTLVAGAGEGQWNLVFDEPQRAVSPKQSAVLYDGDVCLGGGIIDQPLAEVPAELAERVERVPTR</sequence>
<evidence type="ECO:0000259" key="16">
    <source>
        <dbReference type="Pfam" id="PF20259"/>
    </source>
</evidence>
<evidence type="ECO:0000313" key="17">
    <source>
        <dbReference type="EMBL" id="QTD49177.1"/>
    </source>
</evidence>
<dbReference type="GO" id="GO:0103016">
    <property type="term" value="F:tRNA-uridine 2-sulfurtransferase activity"/>
    <property type="evidence" value="ECO:0007669"/>
    <property type="project" value="UniProtKB-EC"/>
</dbReference>
<dbReference type="InterPro" id="IPR004506">
    <property type="entry name" value="MnmA-like"/>
</dbReference>
<dbReference type="GO" id="GO:0005737">
    <property type="term" value="C:cytoplasm"/>
    <property type="evidence" value="ECO:0007669"/>
    <property type="project" value="UniProtKB-SubCell"/>
</dbReference>
<dbReference type="PANTHER" id="PTHR11933:SF5">
    <property type="entry name" value="MITOCHONDRIAL TRNA-SPECIFIC 2-THIOURIDYLASE 1"/>
    <property type="match status" value="1"/>
</dbReference>
<dbReference type="SUPFAM" id="SSF52402">
    <property type="entry name" value="Adenine nucleotide alpha hydrolases-like"/>
    <property type="match status" value="1"/>
</dbReference>
<evidence type="ECO:0000256" key="8">
    <source>
        <dbReference type="ARBA" id="ARBA00022694"/>
    </source>
</evidence>
<evidence type="ECO:0000256" key="13">
    <source>
        <dbReference type="ARBA" id="ARBA00051542"/>
    </source>
</evidence>
<dbReference type="InterPro" id="IPR046885">
    <property type="entry name" value="MnmA-like_C"/>
</dbReference>
<dbReference type="GO" id="GO:0005524">
    <property type="term" value="F:ATP binding"/>
    <property type="evidence" value="ECO:0007669"/>
    <property type="project" value="UniProtKB-KW"/>
</dbReference>
<dbReference type="GO" id="GO:0002143">
    <property type="term" value="P:tRNA wobble position uridine thiolation"/>
    <property type="evidence" value="ECO:0007669"/>
    <property type="project" value="TreeGrafter"/>
</dbReference>
<dbReference type="InterPro" id="IPR046884">
    <property type="entry name" value="MnmA-like_central"/>
</dbReference>
<name>A0A8A4TI54_SULCO</name>